<gene>
    <name evidence="2" type="ORF">D9Q98_004136</name>
</gene>
<organism evidence="2 3">
    <name type="scientific">Chlorella vulgaris</name>
    <name type="common">Green alga</name>
    <dbReference type="NCBI Taxonomy" id="3077"/>
    <lineage>
        <taxon>Eukaryota</taxon>
        <taxon>Viridiplantae</taxon>
        <taxon>Chlorophyta</taxon>
        <taxon>core chlorophytes</taxon>
        <taxon>Trebouxiophyceae</taxon>
        <taxon>Chlorellales</taxon>
        <taxon>Chlorellaceae</taxon>
        <taxon>Chlorella clade</taxon>
        <taxon>Chlorella</taxon>
    </lineage>
</organism>
<reference evidence="2" key="2">
    <citation type="submission" date="2020-11" db="EMBL/GenBank/DDBJ databases">
        <authorList>
            <person name="Cecchin M."/>
            <person name="Marcolungo L."/>
            <person name="Rossato M."/>
            <person name="Girolomoni L."/>
            <person name="Cosentino E."/>
            <person name="Cuine S."/>
            <person name="Li-Beisson Y."/>
            <person name="Delledonne M."/>
            <person name="Ballottari M."/>
        </authorList>
    </citation>
    <scope>NUCLEOTIDE SEQUENCE</scope>
    <source>
        <strain evidence="2">211/11P</strain>
        <tissue evidence="2">Whole cell</tissue>
    </source>
</reference>
<protein>
    <recommendedName>
        <fullName evidence="4">Cell cycle checkpoint control protein RAD9A</fullName>
    </recommendedName>
</protein>
<feature type="compositionally biased region" description="Low complexity" evidence="1">
    <location>
        <begin position="383"/>
        <end position="409"/>
    </location>
</feature>
<dbReference type="InterPro" id="IPR007268">
    <property type="entry name" value="Rad9/Ddc1"/>
</dbReference>
<dbReference type="GO" id="GO:0071479">
    <property type="term" value="P:cellular response to ionizing radiation"/>
    <property type="evidence" value="ECO:0007669"/>
    <property type="project" value="TreeGrafter"/>
</dbReference>
<comment type="caution">
    <text evidence="2">The sequence shown here is derived from an EMBL/GenBank/DDBJ whole genome shotgun (WGS) entry which is preliminary data.</text>
</comment>
<dbReference type="GO" id="GO:0030896">
    <property type="term" value="C:checkpoint clamp complex"/>
    <property type="evidence" value="ECO:0007669"/>
    <property type="project" value="InterPro"/>
</dbReference>
<dbReference type="GO" id="GO:0006281">
    <property type="term" value="P:DNA repair"/>
    <property type="evidence" value="ECO:0007669"/>
    <property type="project" value="TreeGrafter"/>
</dbReference>
<dbReference type="EMBL" id="SIDB01000005">
    <property type="protein sequence ID" value="KAI3432588.1"/>
    <property type="molecule type" value="Genomic_DNA"/>
</dbReference>
<feature type="region of interest" description="Disordered" evidence="1">
    <location>
        <begin position="360"/>
        <end position="495"/>
    </location>
</feature>
<dbReference type="AlphaFoldDB" id="A0A9D4TRH2"/>
<evidence type="ECO:0000256" key="1">
    <source>
        <dbReference type="SAM" id="MobiDB-lite"/>
    </source>
</evidence>
<accession>A0A9D4TRH2</accession>
<dbReference type="SUPFAM" id="SSF55979">
    <property type="entry name" value="DNA clamp"/>
    <property type="match status" value="1"/>
</dbReference>
<dbReference type="InterPro" id="IPR046938">
    <property type="entry name" value="DNA_clamp_sf"/>
</dbReference>
<dbReference type="Pfam" id="PF04139">
    <property type="entry name" value="Rad9"/>
    <property type="match status" value="1"/>
</dbReference>
<dbReference type="Proteomes" id="UP001055712">
    <property type="component" value="Unassembled WGS sequence"/>
</dbReference>
<sequence>MSVRFTLVDRQLKLLKHGLQSLQKIGNELLLEALPARIVLRTINSSLSAYLSVTYNADFFDSYDVLDCTVVQAGLLMKHVLSVFRTQKVSKILFDLNTASCKATITLHCENGLVKSFKLPTMDSEILQATVDKQQFAVRLTAETAAISRLLSSFHAGLEEVTIVALPDGIDRPVHVNSFIDPQKGHVDKSLYTSVQVEPTETFLSYVNSADEATDVTVNLKDFKAMLSLCENLGTHIKLCFDSPGNPLVAEPHFPHAHGQDVDYEAELILSTLLESHGGPAAEAAAAGARAAAAGLWAAPGGGDLRTPGGAGIYQVDSPGGTNVPTVLNGGGGVVGRTSGRSAELGLSPALAMAGRSFPGATVARPSSAAAGQSRFARDELRQQQGQDPAPAPGQQQQQVQQVQQQQQQRSRPSGLIDDGSAWRTTTTAGGGQQQQPVGLNPLGGDAGPLPEVSWDDEEMPDREEAVPEAIPDAVPSSPPMDPLPTSTLAPGAMM</sequence>
<evidence type="ECO:0000313" key="2">
    <source>
        <dbReference type="EMBL" id="KAI3432588.1"/>
    </source>
</evidence>
<evidence type="ECO:0000313" key="3">
    <source>
        <dbReference type="Proteomes" id="UP001055712"/>
    </source>
</evidence>
<evidence type="ECO:0008006" key="4">
    <source>
        <dbReference type="Google" id="ProtNLM"/>
    </source>
</evidence>
<keyword evidence="3" id="KW-1185">Reference proteome</keyword>
<reference evidence="2" key="1">
    <citation type="journal article" date="2019" name="Plant J.">
        <title>Chlorella vulgaris genome assembly and annotation reveals the molecular basis for metabolic acclimation to high light conditions.</title>
        <authorList>
            <person name="Cecchin M."/>
            <person name="Marcolungo L."/>
            <person name="Rossato M."/>
            <person name="Girolomoni L."/>
            <person name="Cosentino E."/>
            <person name="Cuine S."/>
            <person name="Li-Beisson Y."/>
            <person name="Delledonne M."/>
            <person name="Ballottari M."/>
        </authorList>
    </citation>
    <scope>NUCLEOTIDE SEQUENCE</scope>
    <source>
        <strain evidence="2">211/11P</strain>
    </source>
</reference>
<name>A0A9D4TRH2_CHLVU</name>
<dbReference type="PANTHER" id="PTHR15237">
    <property type="entry name" value="DNA REPAIR PROTEIN RAD9"/>
    <property type="match status" value="1"/>
</dbReference>
<dbReference type="OrthoDB" id="60092at2759"/>
<dbReference type="Gene3D" id="3.70.10.10">
    <property type="match status" value="1"/>
</dbReference>
<dbReference type="GO" id="GO:0000076">
    <property type="term" value="P:DNA replication checkpoint signaling"/>
    <property type="evidence" value="ECO:0007669"/>
    <property type="project" value="TreeGrafter"/>
</dbReference>
<dbReference type="PANTHER" id="PTHR15237:SF0">
    <property type="entry name" value="CELL CYCLE CHECKPOINT CONTROL PROTEIN"/>
    <property type="match status" value="1"/>
</dbReference>
<proteinExistence type="predicted"/>
<dbReference type="GO" id="GO:0031573">
    <property type="term" value="P:mitotic intra-S DNA damage checkpoint signaling"/>
    <property type="evidence" value="ECO:0007669"/>
    <property type="project" value="TreeGrafter"/>
</dbReference>